<dbReference type="EMBL" id="CP120628">
    <property type="protein sequence ID" value="WEW57850.1"/>
    <property type="molecule type" value="Genomic_DNA"/>
</dbReference>
<feature type="compositionally biased region" description="Polar residues" evidence="1">
    <location>
        <begin position="16"/>
        <end position="33"/>
    </location>
</feature>
<accession>A0AAF0IHC8</accession>
<organism evidence="2 3">
    <name type="scientific">Emydomyces testavorans</name>
    <dbReference type="NCBI Taxonomy" id="2070801"/>
    <lineage>
        <taxon>Eukaryota</taxon>
        <taxon>Fungi</taxon>
        <taxon>Dikarya</taxon>
        <taxon>Ascomycota</taxon>
        <taxon>Pezizomycotina</taxon>
        <taxon>Eurotiomycetes</taxon>
        <taxon>Eurotiomycetidae</taxon>
        <taxon>Onygenales</taxon>
        <taxon>Nannizziopsiaceae</taxon>
        <taxon>Emydomyces</taxon>
    </lineage>
</organism>
<gene>
    <name evidence="2" type="ORF">PRK78_003317</name>
</gene>
<dbReference type="Proteomes" id="UP001219355">
    <property type="component" value="Chromosome 2"/>
</dbReference>
<dbReference type="GO" id="GO:0003755">
    <property type="term" value="F:peptidyl-prolyl cis-trans isomerase activity"/>
    <property type="evidence" value="ECO:0007669"/>
    <property type="project" value="UniProtKB-EC"/>
</dbReference>
<proteinExistence type="predicted"/>
<name>A0AAF0IHC8_9EURO</name>
<evidence type="ECO:0000313" key="3">
    <source>
        <dbReference type="Proteomes" id="UP001219355"/>
    </source>
</evidence>
<protein>
    <submittedName>
        <fullName evidence="2">Cyclophilin</fullName>
        <ecNumber evidence="2">5.2.1.8</ecNumber>
    </submittedName>
</protein>
<feature type="region of interest" description="Disordered" evidence="1">
    <location>
        <begin position="16"/>
        <end position="36"/>
    </location>
</feature>
<keyword evidence="3" id="KW-1185">Reference proteome</keyword>
<evidence type="ECO:0000313" key="2">
    <source>
        <dbReference type="EMBL" id="WEW57850.1"/>
    </source>
</evidence>
<dbReference type="AlphaFoldDB" id="A0AAF0IHC8"/>
<evidence type="ECO:0000256" key="1">
    <source>
        <dbReference type="SAM" id="MobiDB-lite"/>
    </source>
</evidence>
<dbReference type="EC" id="5.2.1.8" evidence="2"/>
<keyword evidence="2" id="KW-0413">Isomerase</keyword>
<sequence length="278" mass="31724">MEGNFNTFMLDNAHGSQTFPAHSAEKTSSSNLGENMEYRDSNRAGFVQCDDQSIPDLGTDTFARMSDQEFLALFTHHDTAGADETSNFNLDNTFMDHAFATQANRSFMPQAYTNILPGHALGGPTASGLMPFTDLEAIDKQAKAMVQTMGHIRVQTSNGLEFLRQQHNQSLVFYMDCLEKPTDEGNKAWDRYLEEMRLSYNMLRDYQMQAYKSMCGSLRIWLRYYYRVVKPETLQSSATELRQYAAIQRQIFGYRLPEWHEHPALVFGQENAPRTSSA</sequence>
<reference evidence="2" key="1">
    <citation type="submission" date="2023-03" db="EMBL/GenBank/DDBJ databases">
        <title>Emydomyces testavorans Genome Sequence.</title>
        <authorList>
            <person name="Hoyer L."/>
        </authorList>
    </citation>
    <scope>NUCLEOTIDE SEQUENCE</scope>
    <source>
        <strain evidence="2">16-2883</strain>
    </source>
</reference>